<comment type="caution">
    <text evidence="1">The sequence shown here is derived from an EMBL/GenBank/DDBJ whole genome shotgun (WGS) entry which is preliminary data.</text>
</comment>
<protein>
    <submittedName>
        <fullName evidence="1">Sporulation protein YqfC</fullName>
    </submittedName>
</protein>
<dbReference type="NCBIfam" id="TIGR02856">
    <property type="entry name" value="spore_yqfC"/>
    <property type="match status" value="1"/>
</dbReference>
<proteinExistence type="predicted"/>
<reference evidence="1" key="1">
    <citation type="submission" date="2020-06" db="EMBL/GenBank/DDBJ databases">
        <title>Insight into the genomes of haloalkaliphilic bacilli from Kenyan soda lakes.</title>
        <authorList>
            <person name="Mwirichia R."/>
            <person name="Villamizar G.C."/>
            <person name="Poehlein A."/>
            <person name="Mugweru J."/>
            <person name="Kipnyargis A."/>
            <person name="Kiplimo D."/>
            <person name="Orwa P."/>
            <person name="Daniel R."/>
        </authorList>
    </citation>
    <scope>NUCLEOTIDE SEQUENCE</scope>
    <source>
        <strain evidence="1">B1096_S55</strain>
    </source>
</reference>
<dbReference type="AlphaFoldDB" id="A0A9Q4B271"/>
<dbReference type="RefSeq" id="WP_078577108.1">
    <property type="nucleotide sequence ID" value="NZ_JABXYM010000001.1"/>
</dbReference>
<dbReference type="InterPro" id="IPR022476">
    <property type="entry name" value="Spore_YabP/YqfC"/>
</dbReference>
<organism evidence="1 2">
    <name type="scientific">Salipaludibacillus agaradhaerens</name>
    <name type="common">Bacillus agaradhaerens</name>
    <dbReference type="NCBI Taxonomy" id="76935"/>
    <lineage>
        <taxon>Bacteria</taxon>
        <taxon>Bacillati</taxon>
        <taxon>Bacillota</taxon>
        <taxon>Bacilli</taxon>
        <taxon>Bacillales</taxon>
        <taxon>Bacillaceae</taxon>
    </lineage>
</organism>
<dbReference type="Pfam" id="PF07873">
    <property type="entry name" value="YabP"/>
    <property type="match status" value="1"/>
</dbReference>
<dbReference type="InterPro" id="IPR022477">
    <property type="entry name" value="Spore_YqfC"/>
</dbReference>
<keyword evidence="2" id="KW-1185">Reference proteome</keyword>
<accession>A0A9Q4B271</accession>
<dbReference type="EMBL" id="JABXYM010000001">
    <property type="protein sequence ID" value="MCR6096785.1"/>
    <property type="molecule type" value="Genomic_DNA"/>
</dbReference>
<dbReference type="Proteomes" id="UP001057753">
    <property type="component" value="Unassembled WGS sequence"/>
</dbReference>
<evidence type="ECO:0000313" key="2">
    <source>
        <dbReference type="Proteomes" id="UP001057753"/>
    </source>
</evidence>
<evidence type="ECO:0000313" key="1">
    <source>
        <dbReference type="EMBL" id="MCR6096785.1"/>
    </source>
</evidence>
<dbReference type="OrthoDB" id="2989236at2"/>
<sequence length="93" mass="11078">MKRFQHWLKKWMVNYMDLPADVIMDLPRLTMIGQLHVYIENHRGVVRFTNTELRLALKEGELVISGNQFIIKTILPEEILLEGIIEHVYYEKP</sequence>
<gene>
    <name evidence="1" type="primary">yqfC</name>
    <name evidence="1" type="ORF">HXA33_09480</name>
</gene>
<name>A0A9Q4B271_SALAG</name>